<dbReference type="InterPro" id="IPR012467">
    <property type="entry name" value="DUF1684"/>
</dbReference>
<dbReference type="Pfam" id="PF07920">
    <property type="entry name" value="DUF1684"/>
    <property type="match status" value="1"/>
</dbReference>
<name>A0A0H4PBJ2_9BACT</name>
<dbReference type="Proteomes" id="UP000036520">
    <property type="component" value="Chromosome"/>
</dbReference>
<dbReference type="AlphaFoldDB" id="A0A0H4PBJ2"/>
<proteinExistence type="predicted"/>
<dbReference type="STRING" id="320787.CA2015_0700"/>
<sequence length="205" mass="23566">MNKNYLLLALVGTVVLGSLIYTFTGTTDPELYKENIAAERERQFKFLKFNIDSPLEEEQKKELDSLDFFPIDPAYKVRGRLVPVQNKRIVEIPMTDGTLERYIRHSFVEFELKGETIRLLLLQAEDENDLRNFFLAFADGTSADETYGGGRYINLRQDGSSSITIDFNLAYNPYCAYNPDFACPIPPRENILEIPIRAGEKNYDK</sequence>
<organism evidence="1 2">
    <name type="scientific">Cyclobacterium amurskyense</name>
    <dbReference type="NCBI Taxonomy" id="320787"/>
    <lineage>
        <taxon>Bacteria</taxon>
        <taxon>Pseudomonadati</taxon>
        <taxon>Bacteroidota</taxon>
        <taxon>Cytophagia</taxon>
        <taxon>Cytophagales</taxon>
        <taxon>Cyclobacteriaceae</taxon>
        <taxon>Cyclobacterium</taxon>
    </lineage>
</organism>
<dbReference type="PATRIC" id="fig|320787.5.peg.780"/>
<evidence type="ECO:0000313" key="2">
    <source>
        <dbReference type="Proteomes" id="UP000036520"/>
    </source>
</evidence>
<dbReference type="RefSeq" id="WP_048640631.1">
    <property type="nucleotide sequence ID" value="NZ_CAXBGM010000018.1"/>
</dbReference>
<dbReference type="EMBL" id="CP012040">
    <property type="protein sequence ID" value="AKP50163.1"/>
    <property type="molecule type" value="Genomic_DNA"/>
</dbReference>
<protein>
    <submittedName>
        <fullName evidence="1">Putative secreted protein</fullName>
    </submittedName>
</protein>
<reference evidence="1 2" key="1">
    <citation type="submission" date="2015-07" db="EMBL/GenBank/DDBJ databases">
        <authorList>
            <person name="Kim K.M."/>
        </authorList>
    </citation>
    <scope>NUCLEOTIDE SEQUENCE [LARGE SCALE GENOMIC DNA]</scope>
    <source>
        <strain evidence="1 2">KCTC 12363</strain>
    </source>
</reference>
<dbReference type="PANTHER" id="PTHR41913">
    <property type="entry name" value="DUF1684 DOMAIN-CONTAINING PROTEIN"/>
    <property type="match status" value="1"/>
</dbReference>
<dbReference type="PANTHER" id="PTHR41913:SF1">
    <property type="entry name" value="DUF1684 DOMAIN-CONTAINING PROTEIN"/>
    <property type="match status" value="1"/>
</dbReference>
<accession>A0A0H4PBJ2</accession>
<gene>
    <name evidence="1" type="ORF">CA2015_0700</name>
</gene>
<keyword evidence="2" id="KW-1185">Reference proteome</keyword>
<dbReference type="OrthoDB" id="5493262at2"/>
<evidence type="ECO:0000313" key="1">
    <source>
        <dbReference type="EMBL" id="AKP50163.1"/>
    </source>
</evidence>
<dbReference type="KEGG" id="camu:CA2015_0700"/>